<evidence type="ECO:0000313" key="2">
    <source>
        <dbReference type="Proteomes" id="UP000247832"/>
    </source>
</evidence>
<comment type="caution">
    <text evidence="1">The sequence shown here is derived from an EMBL/GenBank/DDBJ whole genome shotgun (WGS) entry which is preliminary data.</text>
</comment>
<dbReference type="Proteomes" id="UP000247832">
    <property type="component" value="Unassembled WGS sequence"/>
</dbReference>
<keyword evidence="2" id="KW-1185">Reference proteome</keyword>
<proteinExistence type="predicted"/>
<dbReference type="RefSeq" id="WP_110499139.1">
    <property type="nucleotide sequence ID" value="NZ_QJVD01000001.1"/>
</dbReference>
<dbReference type="EMBL" id="QJVD01000001">
    <property type="protein sequence ID" value="PYI69715.1"/>
    <property type="molecule type" value="Genomic_DNA"/>
</dbReference>
<evidence type="ECO:0000313" key="1">
    <source>
        <dbReference type="EMBL" id="PYI69715.1"/>
    </source>
</evidence>
<dbReference type="AlphaFoldDB" id="A0A2V5LDG3"/>
<gene>
    <name evidence="1" type="ORF">CVV68_00990</name>
</gene>
<reference evidence="1 2" key="1">
    <citation type="submission" date="2018-05" db="EMBL/GenBank/DDBJ databases">
        <title>Genetic diversity of glacier-inhabiting Cryobacterium bacteria in China and description of Cryobacterium mengkeensis sp. nov. and Arthrobacter glacialis sp. nov.</title>
        <authorList>
            <person name="Liu Q."/>
            <person name="Xin Y.-H."/>
        </authorList>
    </citation>
    <scope>NUCLEOTIDE SEQUENCE [LARGE SCALE GENOMIC DNA]</scope>
    <source>
        <strain evidence="1 2">LI2</strain>
    </source>
</reference>
<accession>A0A2V5LDG3</accession>
<protein>
    <submittedName>
        <fullName evidence="1">Uncharacterized protein</fullName>
    </submittedName>
</protein>
<sequence>MATPRRFTVHPIFKSTGREYAAAASPAVTIDFTPGSDRYRYRAAVAGAAVVRAAVVRAAVVGAFRNAGYP</sequence>
<name>A0A2V5LDG3_9MICC</name>
<organism evidence="1 2">
    <name type="scientific">Arthrobacter livingstonensis</name>
    <dbReference type="NCBI Taxonomy" id="670078"/>
    <lineage>
        <taxon>Bacteria</taxon>
        <taxon>Bacillati</taxon>
        <taxon>Actinomycetota</taxon>
        <taxon>Actinomycetes</taxon>
        <taxon>Micrococcales</taxon>
        <taxon>Micrococcaceae</taxon>
        <taxon>Arthrobacter</taxon>
    </lineage>
</organism>